<evidence type="ECO:0000256" key="6">
    <source>
        <dbReference type="ARBA" id="ARBA00023235"/>
    </source>
</evidence>
<evidence type="ECO:0000256" key="5">
    <source>
        <dbReference type="ARBA" id="ARBA00023110"/>
    </source>
</evidence>
<dbReference type="PROSITE" id="PS50222">
    <property type="entry name" value="EF_HAND_2"/>
    <property type="match status" value="4"/>
</dbReference>
<dbReference type="InterPro" id="IPR011992">
    <property type="entry name" value="EF-hand-dom_pair"/>
</dbReference>
<dbReference type="Proteomes" id="UP000185680">
    <property type="component" value="Chromosome"/>
</dbReference>
<dbReference type="KEGG" id="hyl:LPB072_11745"/>
<evidence type="ECO:0000313" key="12">
    <source>
        <dbReference type="Proteomes" id="UP000185680"/>
    </source>
</evidence>
<feature type="domain" description="EF-hand" evidence="8">
    <location>
        <begin position="114"/>
        <end position="143"/>
    </location>
</feature>
<dbReference type="SMART" id="SM00054">
    <property type="entry name" value="EFh"/>
    <property type="match status" value="4"/>
</dbReference>
<dbReference type="PANTHER" id="PTHR46222:SF3">
    <property type="entry name" value="PEPTIDYLPROLYL ISOMERASE"/>
    <property type="match status" value="1"/>
</dbReference>
<dbReference type="InterPro" id="IPR052273">
    <property type="entry name" value="PPIase_FKBP"/>
</dbReference>
<dbReference type="Pfam" id="PF13202">
    <property type="entry name" value="EF-hand_5"/>
    <property type="match status" value="1"/>
</dbReference>
<dbReference type="GO" id="GO:0003755">
    <property type="term" value="F:peptidyl-prolyl cis-trans isomerase activity"/>
    <property type="evidence" value="ECO:0007669"/>
    <property type="project" value="UniProtKB-KW"/>
</dbReference>
<keyword evidence="4" id="KW-0677">Repeat</keyword>
<dbReference type="Pfam" id="PF13833">
    <property type="entry name" value="EF-hand_8"/>
    <property type="match status" value="1"/>
</dbReference>
<evidence type="ECO:0000256" key="2">
    <source>
        <dbReference type="ARBA" id="ARBA00013194"/>
    </source>
</evidence>
<evidence type="ECO:0000313" key="11">
    <source>
        <dbReference type="Proteomes" id="UP000185657"/>
    </source>
</evidence>
<dbReference type="GO" id="GO:0005509">
    <property type="term" value="F:calcium ion binding"/>
    <property type="evidence" value="ECO:0007669"/>
    <property type="project" value="InterPro"/>
</dbReference>
<dbReference type="RefSeq" id="WP_066089832.1">
    <property type="nucleotide sequence ID" value="NZ_CP017476.1"/>
</dbReference>
<evidence type="ECO:0000313" key="9">
    <source>
        <dbReference type="EMBL" id="AOW13422.1"/>
    </source>
</evidence>
<reference evidence="10 11" key="1">
    <citation type="submission" date="2016-02" db="EMBL/GenBank/DDBJ databases">
        <title>Draft genome sequence of Hydrogenophaga sp. LPB0072.</title>
        <authorList>
            <person name="Shin S.-K."/>
            <person name="Yi H."/>
        </authorList>
    </citation>
    <scope>NUCLEOTIDE SEQUENCE [LARGE SCALE GENOMIC DNA]</scope>
    <source>
        <strain evidence="10 11">LPB0072</strain>
    </source>
</reference>
<evidence type="ECO:0000256" key="3">
    <source>
        <dbReference type="ARBA" id="ARBA00022729"/>
    </source>
</evidence>
<evidence type="ECO:0000256" key="4">
    <source>
        <dbReference type="ARBA" id="ARBA00022737"/>
    </source>
</evidence>
<feature type="domain" description="EF-hand" evidence="8">
    <location>
        <begin position="171"/>
        <end position="206"/>
    </location>
</feature>
<evidence type="ECO:0000259" key="8">
    <source>
        <dbReference type="PROSITE" id="PS50222"/>
    </source>
</evidence>
<keyword evidence="11" id="KW-1185">Reference proteome</keyword>
<comment type="catalytic activity">
    <reaction evidence="1">
        <text>[protein]-peptidylproline (omega=180) = [protein]-peptidylproline (omega=0)</text>
        <dbReference type="Rhea" id="RHEA:16237"/>
        <dbReference type="Rhea" id="RHEA-COMP:10747"/>
        <dbReference type="Rhea" id="RHEA-COMP:10748"/>
        <dbReference type="ChEBI" id="CHEBI:83833"/>
        <dbReference type="ChEBI" id="CHEBI:83834"/>
        <dbReference type="EC" id="5.2.1.8"/>
    </reaction>
</comment>
<dbReference type="EC" id="5.2.1.8" evidence="2"/>
<feature type="domain" description="EF-hand" evidence="8">
    <location>
        <begin position="30"/>
        <end position="59"/>
    </location>
</feature>
<evidence type="ECO:0000313" key="10">
    <source>
        <dbReference type="EMBL" id="OAD41711.1"/>
    </source>
</evidence>
<dbReference type="Proteomes" id="UP000185657">
    <property type="component" value="Unassembled WGS sequence"/>
</dbReference>
<evidence type="ECO:0000256" key="7">
    <source>
        <dbReference type="ARBA" id="ARBA00029569"/>
    </source>
</evidence>
<protein>
    <recommendedName>
        <fullName evidence="2">peptidylprolyl isomerase</fullName>
        <ecNumber evidence="2">5.2.1.8</ecNumber>
    </recommendedName>
    <alternativeName>
        <fullName evidence="7">Rotamase</fullName>
    </alternativeName>
</protein>
<dbReference type="InterPro" id="IPR018247">
    <property type="entry name" value="EF_Hand_1_Ca_BS"/>
</dbReference>
<dbReference type="STRING" id="1763535.LPB072_11745"/>
<dbReference type="Gene3D" id="1.10.238.10">
    <property type="entry name" value="EF-hand"/>
    <property type="match status" value="2"/>
</dbReference>
<keyword evidence="5" id="KW-0697">Rotamase</keyword>
<dbReference type="PANTHER" id="PTHR46222">
    <property type="entry name" value="PEPTIDYL-PROLYL CIS-TRANS ISOMERASE FKBP7/14"/>
    <property type="match status" value="1"/>
</dbReference>
<dbReference type="EMBL" id="CP017476">
    <property type="protein sequence ID" value="AOW13422.1"/>
    <property type="molecule type" value="Genomic_DNA"/>
</dbReference>
<gene>
    <name evidence="9" type="ORF">LPB072_11745</name>
    <name evidence="10" type="ORF">LPB72_10365</name>
</gene>
<dbReference type="OrthoDB" id="8905030at2"/>
<reference evidence="9 12" key="2">
    <citation type="submission" date="2016-10" db="EMBL/GenBank/DDBJ databases">
        <title>Hydorgenophaga sp. LPB0072 isolated from gastropod.</title>
        <authorList>
            <person name="Kim E."/>
            <person name="Yi H."/>
        </authorList>
    </citation>
    <scope>NUCLEOTIDE SEQUENCE [LARGE SCALE GENOMIC DNA]</scope>
    <source>
        <strain evidence="9 12">LPB0072</strain>
    </source>
</reference>
<dbReference type="EMBL" id="LVWD01000013">
    <property type="protein sequence ID" value="OAD41711.1"/>
    <property type="molecule type" value="Genomic_DNA"/>
</dbReference>
<sequence length="231" mass="23509">MNSTESTGSSNSFAGLFSPLASVAANYLQDKMHKKMDADADGVVGKSEFQSALEQVGAKLGVDSSSNADAMFSAVDLDANGSLTGNEVGQMLKNMFSGGTATGTDAFVQSRGDEQRFAELDIDGDGNISAAEFGISAGGTEAAGDVLADGTATDTSEEALAMADTSATGPLNEEAMQSLLGTVDSNSDGQLNDTEIKAFVKQFGTQMGAASKLYSDTAIASFSTNQASKVA</sequence>
<dbReference type="AlphaFoldDB" id="A0A162SYJ1"/>
<dbReference type="SUPFAM" id="SSF47473">
    <property type="entry name" value="EF-hand"/>
    <property type="match status" value="1"/>
</dbReference>
<feature type="domain" description="EF-hand" evidence="8">
    <location>
        <begin position="63"/>
        <end position="98"/>
    </location>
</feature>
<name>A0A162SYJ1_9BURK</name>
<accession>A0A162SYJ1</accession>
<dbReference type="PROSITE" id="PS00018">
    <property type="entry name" value="EF_HAND_1"/>
    <property type="match status" value="4"/>
</dbReference>
<keyword evidence="3" id="KW-0732">Signal</keyword>
<proteinExistence type="predicted"/>
<organism evidence="9 12">
    <name type="scientific">Hydrogenophaga crassostreae</name>
    <dbReference type="NCBI Taxonomy" id="1763535"/>
    <lineage>
        <taxon>Bacteria</taxon>
        <taxon>Pseudomonadati</taxon>
        <taxon>Pseudomonadota</taxon>
        <taxon>Betaproteobacteria</taxon>
        <taxon>Burkholderiales</taxon>
        <taxon>Comamonadaceae</taxon>
        <taxon>Hydrogenophaga</taxon>
    </lineage>
</organism>
<keyword evidence="6" id="KW-0413">Isomerase</keyword>
<evidence type="ECO:0000256" key="1">
    <source>
        <dbReference type="ARBA" id="ARBA00000971"/>
    </source>
</evidence>
<dbReference type="InterPro" id="IPR002048">
    <property type="entry name" value="EF_hand_dom"/>
</dbReference>